<feature type="region of interest" description="Disordered" evidence="1">
    <location>
        <begin position="126"/>
        <end position="160"/>
    </location>
</feature>
<evidence type="ECO:0000313" key="2">
    <source>
        <dbReference type="EMBL" id="SDD89275.1"/>
    </source>
</evidence>
<organism evidence="2 3">
    <name type="scientific">Natrinema hispanicum</name>
    <dbReference type="NCBI Taxonomy" id="392421"/>
    <lineage>
        <taxon>Archaea</taxon>
        <taxon>Methanobacteriati</taxon>
        <taxon>Methanobacteriota</taxon>
        <taxon>Stenosarchaea group</taxon>
        <taxon>Halobacteria</taxon>
        <taxon>Halobacteriales</taxon>
        <taxon>Natrialbaceae</taxon>
        <taxon>Natrinema</taxon>
    </lineage>
</organism>
<dbReference type="InterPro" id="IPR036390">
    <property type="entry name" value="WH_DNA-bd_sf"/>
</dbReference>
<gene>
    <name evidence="2" type="ORF">SAMN05192552_10663</name>
</gene>
<protein>
    <submittedName>
        <fullName evidence="2">Uncharacterized protein</fullName>
    </submittedName>
</protein>
<evidence type="ECO:0000256" key="1">
    <source>
        <dbReference type="SAM" id="MobiDB-lite"/>
    </source>
</evidence>
<dbReference type="EMBL" id="FMZP01000066">
    <property type="protein sequence ID" value="SDD89275.1"/>
    <property type="molecule type" value="Genomic_DNA"/>
</dbReference>
<dbReference type="SUPFAM" id="SSF46785">
    <property type="entry name" value="Winged helix' DNA-binding domain"/>
    <property type="match status" value="1"/>
</dbReference>
<name>A0A1G6YI17_9EURY</name>
<evidence type="ECO:0000313" key="3">
    <source>
        <dbReference type="Proteomes" id="UP000324021"/>
    </source>
</evidence>
<dbReference type="InterPro" id="IPR036388">
    <property type="entry name" value="WH-like_DNA-bd_sf"/>
</dbReference>
<accession>A0A1G6YI17</accession>
<feature type="compositionally biased region" description="Polar residues" evidence="1">
    <location>
        <begin position="151"/>
        <end position="160"/>
    </location>
</feature>
<sequence>MAGRTGGKQDWPRFRFYSYIFESSVSPHCVKHTLYVRFTLAVESMHLTEPTDFDLLEILTEGRNLLANIASRLEKSQGYISSQLPKLADQHLVNRIGLAERAGLYEITARGEAVLACRDQYADGEGGDIDPPWRDGDGDYGTDWTPRKNGPTVTVGGTLS</sequence>
<proteinExistence type="predicted"/>
<reference evidence="2 3" key="1">
    <citation type="submission" date="2016-10" db="EMBL/GenBank/DDBJ databases">
        <authorList>
            <person name="Varghese N."/>
            <person name="Submissions S."/>
        </authorList>
    </citation>
    <scope>NUCLEOTIDE SEQUENCE [LARGE SCALE GENOMIC DNA]</scope>
    <source>
        <strain evidence="2 3">CDM_1</strain>
    </source>
</reference>
<dbReference type="AlphaFoldDB" id="A0A1G6YI17"/>
<dbReference type="Gene3D" id="1.10.10.10">
    <property type="entry name" value="Winged helix-like DNA-binding domain superfamily/Winged helix DNA-binding domain"/>
    <property type="match status" value="1"/>
</dbReference>
<dbReference type="Proteomes" id="UP000324021">
    <property type="component" value="Unassembled WGS sequence"/>
</dbReference>